<feature type="binding site" evidence="13">
    <location>
        <position position="823"/>
    </location>
    <ligand>
        <name>FAD</name>
        <dbReference type="ChEBI" id="CHEBI:57692"/>
    </ligand>
</feature>
<name>C4JN94_UNCRE</name>
<dbReference type="Pfam" id="PF00667">
    <property type="entry name" value="FAD_binding_1"/>
    <property type="match status" value="1"/>
</dbReference>
<comment type="similarity">
    <text evidence="4">Belongs to the eukaryotic RPC7 RNA polymerase subunit family.</text>
</comment>
<dbReference type="FunFam" id="3.40.50.80:FF:000030">
    <property type="entry name" value="NADPH-dependent diflavin oxidoreductase 1"/>
    <property type="match status" value="1"/>
</dbReference>
<dbReference type="OMA" id="DIMSIPR"/>
<feature type="domain" description="FAD-binding FR-type" evidence="16">
    <location>
        <begin position="411"/>
        <end position="659"/>
    </location>
</feature>
<evidence type="ECO:0000256" key="12">
    <source>
        <dbReference type="ARBA" id="ARBA00049342"/>
    </source>
</evidence>
<comment type="caution">
    <text evidence="13">Lacks conserved residue(s) required for the propagation of feature annotation.</text>
</comment>
<dbReference type="InterPro" id="IPR023173">
    <property type="entry name" value="NADPH_Cyt_P450_Rdtase_alpha"/>
</dbReference>
<dbReference type="GO" id="GO:0160246">
    <property type="term" value="F:NADPH-iron-sulfur [2Fe-2S] protein oxidoreductase activity"/>
    <property type="evidence" value="ECO:0007669"/>
    <property type="project" value="InterPro"/>
</dbReference>
<dbReference type="STRING" id="336963.C4JN94"/>
<keyword evidence="5 13" id="KW-0963">Cytoplasm</keyword>
<evidence type="ECO:0000313" key="17">
    <source>
        <dbReference type="EMBL" id="EEP79454.1"/>
    </source>
</evidence>
<dbReference type="InterPro" id="IPR029039">
    <property type="entry name" value="Flavoprotein-like_sf"/>
</dbReference>
<dbReference type="Gene3D" id="3.40.50.80">
    <property type="entry name" value="Nucleotide-binding domain of ferredoxin-NADP reductase (FNR) module"/>
    <property type="match status" value="1"/>
</dbReference>
<keyword evidence="13" id="KW-0496">Mitochondrion</keyword>
<dbReference type="GO" id="GO:0005739">
    <property type="term" value="C:mitochondrion"/>
    <property type="evidence" value="ECO:0007669"/>
    <property type="project" value="UniProtKB-SubCell"/>
</dbReference>
<feature type="domain" description="Flavodoxin-like" evidence="15">
    <location>
        <begin position="223"/>
        <end position="370"/>
    </location>
</feature>
<evidence type="ECO:0000259" key="16">
    <source>
        <dbReference type="PROSITE" id="PS51384"/>
    </source>
</evidence>
<protein>
    <recommendedName>
        <fullName evidence="13">NADPH-dependent diflavin oxidoreductase 1</fullName>
        <ecNumber evidence="13">1.18.1.-</ecNumber>
    </recommendedName>
    <alternativeName>
        <fullName evidence="13">NADPH-dependent FMN and FAD-containing oxidoreductase</fullName>
    </alternativeName>
</protein>
<dbReference type="InterPro" id="IPR008254">
    <property type="entry name" value="Flavodoxin/NO_synth"/>
</dbReference>
<evidence type="ECO:0000256" key="13">
    <source>
        <dbReference type="HAMAP-Rule" id="MF_03178"/>
    </source>
</evidence>
<dbReference type="GO" id="GO:0006383">
    <property type="term" value="P:transcription by RNA polymerase III"/>
    <property type="evidence" value="ECO:0007669"/>
    <property type="project" value="InterPro"/>
</dbReference>
<dbReference type="PROSITE" id="PS51384">
    <property type="entry name" value="FAD_FR"/>
    <property type="match status" value="1"/>
</dbReference>
<dbReference type="GO" id="GO:0050660">
    <property type="term" value="F:flavin adenine dinucleotide binding"/>
    <property type="evidence" value="ECO:0007669"/>
    <property type="project" value="UniProtKB-UniRule"/>
</dbReference>
<keyword evidence="10 13" id="KW-0560">Oxidoreductase</keyword>
<evidence type="ECO:0000256" key="5">
    <source>
        <dbReference type="ARBA" id="ARBA00022490"/>
    </source>
</evidence>
<dbReference type="HAMAP" id="MF_03178">
    <property type="entry name" value="NDOR1"/>
    <property type="match status" value="1"/>
</dbReference>
<comment type="cofactor">
    <cofactor evidence="1 13">
        <name>FMN</name>
        <dbReference type="ChEBI" id="CHEBI:58210"/>
    </cofactor>
</comment>
<dbReference type="InterPro" id="IPR028879">
    <property type="entry name" value="NDOR1"/>
</dbReference>
<evidence type="ECO:0000256" key="6">
    <source>
        <dbReference type="ARBA" id="ARBA00022630"/>
    </source>
</evidence>
<feature type="binding site" evidence="13">
    <location>
        <begin position="749"/>
        <end position="753"/>
    </location>
    <ligand>
        <name>NADP(+)</name>
        <dbReference type="ChEBI" id="CHEBI:58349"/>
    </ligand>
</feature>
<gene>
    <name evidence="13" type="primary">TAH18</name>
    <name evidence="17" type="ORF">UREG_04300</name>
</gene>
<comment type="similarity">
    <text evidence="13">In the N-terminal section; belongs to the flavodoxin family.</text>
</comment>
<keyword evidence="18" id="KW-1185">Reference proteome</keyword>
<evidence type="ECO:0000256" key="9">
    <source>
        <dbReference type="ARBA" id="ARBA00022857"/>
    </source>
</evidence>
<evidence type="ECO:0000256" key="11">
    <source>
        <dbReference type="ARBA" id="ARBA00023242"/>
    </source>
</evidence>
<evidence type="ECO:0000313" key="18">
    <source>
        <dbReference type="Proteomes" id="UP000002058"/>
    </source>
</evidence>
<dbReference type="SUPFAM" id="SSF52218">
    <property type="entry name" value="Flavoproteins"/>
    <property type="match status" value="1"/>
</dbReference>
<comment type="function">
    <text evidence="13">NADPH-dependent reductase which is a central component of the cytosolic iron-sulfur (Fe-S) protein assembly (CIA) machinery. Transfers electrons from NADPH via its FAD and FMN prosthetic groups to the [2Fe-2S] cluster of DRE2, another key component of the CIA machinery. In turn, this reduced cluster provides electrons for assembly of cytosolic iron-sulfur cluster proteins. Positively controls H(2)O(2)-induced cell death.</text>
</comment>
<feature type="binding site" evidence="13">
    <location>
        <begin position="593"/>
        <end position="596"/>
    </location>
    <ligand>
        <name>FAD</name>
        <dbReference type="ChEBI" id="CHEBI:57692"/>
    </ligand>
</feature>
<dbReference type="FunFam" id="1.20.990.10:FF:000013">
    <property type="entry name" value="NADPH-dependent diflavin oxidoreductase 1"/>
    <property type="match status" value="1"/>
</dbReference>
<dbReference type="GO" id="GO:0005829">
    <property type="term" value="C:cytosol"/>
    <property type="evidence" value="ECO:0007669"/>
    <property type="project" value="TreeGrafter"/>
</dbReference>
<dbReference type="HOGENOM" id="CLU_001570_17_6_1"/>
<evidence type="ECO:0000256" key="7">
    <source>
        <dbReference type="ARBA" id="ARBA00022643"/>
    </source>
</evidence>
<comment type="similarity">
    <text evidence="13">Belongs to the NADPH-dependent diflavin oxidoreductase NDOR1 family.</text>
</comment>
<dbReference type="InterPro" id="IPR001433">
    <property type="entry name" value="OxRdtase_FAD/NAD-bd"/>
</dbReference>
<feature type="binding site" evidence="13">
    <location>
        <begin position="276"/>
        <end position="279"/>
    </location>
    <ligand>
        <name>FMN</name>
        <dbReference type="ChEBI" id="CHEBI:58210"/>
    </ligand>
</feature>
<evidence type="ECO:0000256" key="4">
    <source>
        <dbReference type="ARBA" id="ARBA00008352"/>
    </source>
</evidence>
<dbReference type="FunCoup" id="C4JN94">
    <property type="interactions" value="659"/>
</dbReference>
<dbReference type="PANTHER" id="PTHR19384:SF10">
    <property type="entry name" value="NADPH-DEPENDENT DIFLAVIN OXIDOREDUCTASE 1"/>
    <property type="match status" value="1"/>
</dbReference>
<evidence type="ECO:0000256" key="3">
    <source>
        <dbReference type="ARBA" id="ARBA00004123"/>
    </source>
</evidence>
<keyword evidence="8 13" id="KW-0274">FAD</keyword>
<dbReference type="EC" id="1.18.1.-" evidence="13"/>
<dbReference type="GO" id="GO:0003958">
    <property type="term" value="F:NADPH-hemoprotein reductase activity"/>
    <property type="evidence" value="ECO:0007669"/>
    <property type="project" value="UniProtKB-EC"/>
</dbReference>
<dbReference type="PROSITE" id="PS50902">
    <property type="entry name" value="FLAVODOXIN_LIKE"/>
    <property type="match status" value="1"/>
</dbReference>
<accession>C4JN94</accession>
<dbReference type="Gene3D" id="1.20.990.10">
    <property type="entry name" value="NADPH-cytochrome p450 Reductase, Chain A, domain 3"/>
    <property type="match status" value="1"/>
</dbReference>
<dbReference type="PRINTS" id="PR00371">
    <property type="entry name" value="FPNCR"/>
</dbReference>
<feature type="binding site" evidence="13">
    <location>
        <begin position="229"/>
        <end position="234"/>
    </location>
    <ligand>
        <name>FMN</name>
        <dbReference type="ChEBI" id="CHEBI:58210"/>
    </ligand>
</feature>
<comment type="similarity">
    <text evidence="13">In the C-terminal section; belongs to the flavoprotein pyridine nucleotide cytochrome reductase family.</text>
</comment>
<dbReference type="Pfam" id="PF00258">
    <property type="entry name" value="Flavodoxin_1"/>
    <property type="match status" value="1"/>
</dbReference>
<evidence type="ECO:0000256" key="14">
    <source>
        <dbReference type="SAM" id="MobiDB-lite"/>
    </source>
</evidence>
<dbReference type="InterPro" id="IPR003097">
    <property type="entry name" value="CysJ-like_FAD-binding"/>
</dbReference>
<dbReference type="InterPro" id="IPR001709">
    <property type="entry name" value="Flavoprot_Pyr_Nucl_cyt_Rdtase"/>
</dbReference>
<dbReference type="GO" id="GO:0005634">
    <property type="term" value="C:nucleus"/>
    <property type="evidence" value="ECO:0007669"/>
    <property type="project" value="UniProtKB-SubCell"/>
</dbReference>
<feature type="binding site" evidence="13">
    <location>
        <position position="563"/>
    </location>
    <ligand>
        <name>FAD</name>
        <dbReference type="ChEBI" id="CHEBI:57692"/>
    </ligand>
</feature>
<evidence type="ECO:0000256" key="2">
    <source>
        <dbReference type="ARBA" id="ARBA00001974"/>
    </source>
</evidence>
<evidence type="ECO:0000256" key="10">
    <source>
        <dbReference type="ARBA" id="ARBA00023002"/>
    </source>
</evidence>
<organism evidence="17 18">
    <name type="scientific">Uncinocarpus reesii (strain UAMH 1704)</name>
    <dbReference type="NCBI Taxonomy" id="336963"/>
    <lineage>
        <taxon>Eukaryota</taxon>
        <taxon>Fungi</taxon>
        <taxon>Dikarya</taxon>
        <taxon>Ascomycota</taxon>
        <taxon>Pezizomycotina</taxon>
        <taxon>Eurotiomycetes</taxon>
        <taxon>Eurotiomycetidae</taxon>
        <taxon>Onygenales</taxon>
        <taxon>Onygenaceae</taxon>
        <taxon>Uncinocarpus</taxon>
    </lineage>
</organism>
<dbReference type="OrthoDB" id="1856718at2759"/>
<keyword evidence="9 13" id="KW-0521">NADP</keyword>
<dbReference type="GO" id="GO:0016226">
    <property type="term" value="P:iron-sulfur cluster assembly"/>
    <property type="evidence" value="ECO:0007669"/>
    <property type="project" value="UniProtKB-UniRule"/>
</dbReference>
<comment type="subunit">
    <text evidence="13">Interacts with DRE2; as part of the cytosolic iron-sulfur (Fe-S) protein assembly (CIA) machinery.</text>
</comment>
<keyword evidence="11" id="KW-0539">Nucleus</keyword>
<keyword evidence="6 13" id="KW-0285">Flavoprotein</keyword>
<dbReference type="InterPro" id="IPR024661">
    <property type="entry name" value="RNA_pol_III_Rpc31"/>
</dbReference>
<feature type="compositionally biased region" description="Polar residues" evidence="14">
    <location>
        <begin position="374"/>
        <end position="384"/>
    </location>
</feature>
<feature type="compositionally biased region" description="Acidic residues" evidence="14">
    <location>
        <begin position="135"/>
        <end position="147"/>
    </location>
</feature>
<dbReference type="Gene3D" id="3.40.50.360">
    <property type="match status" value="1"/>
</dbReference>
<dbReference type="InterPro" id="IPR017938">
    <property type="entry name" value="Riboflavin_synthase-like_b-brl"/>
</dbReference>
<feature type="binding site" evidence="13">
    <location>
        <position position="674"/>
    </location>
    <ligand>
        <name>NADP(+)</name>
        <dbReference type="ChEBI" id="CHEBI:58349"/>
    </ligand>
</feature>
<dbReference type="Pfam" id="PF11705">
    <property type="entry name" value="RNA_pol_3_Rpc31"/>
    <property type="match status" value="1"/>
</dbReference>
<comment type="catalytic activity">
    <reaction evidence="12">
        <text>2 oxidized [cytochrome P450] + NADPH = 2 reduced [cytochrome P450] + NADP(+) + H(+)</text>
        <dbReference type="Rhea" id="RHEA:24040"/>
        <dbReference type="Rhea" id="RHEA-COMP:14627"/>
        <dbReference type="Rhea" id="RHEA-COMP:14628"/>
        <dbReference type="ChEBI" id="CHEBI:15378"/>
        <dbReference type="ChEBI" id="CHEBI:55376"/>
        <dbReference type="ChEBI" id="CHEBI:57783"/>
        <dbReference type="ChEBI" id="CHEBI:58349"/>
        <dbReference type="ChEBI" id="CHEBI:60344"/>
        <dbReference type="EC" id="1.6.2.4"/>
    </reaction>
</comment>
<dbReference type="PRINTS" id="PR00369">
    <property type="entry name" value="FLAVODOXIN"/>
</dbReference>
<dbReference type="KEGG" id="ure:UREG_04300"/>
<feature type="region of interest" description="Disordered" evidence="14">
    <location>
        <begin position="44"/>
        <end position="147"/>
    </location>
</feature>
<feature type="region of interest" description="Disordered" evidence="14">
    <location>
        <begin position="368"/>
        <end position="411"/>
    </location>
</feature>
<dbReference type="RefSeq" id="XP_002544783.1">
    <property type="nucleotide sequence ID" value="XM_002544737.1"/>
</dbReference>
<dbReference type="SUPFAM" id="SSF63380">
    <property type="entry name" value="Riboflavin synthase domain-like"/>
    <property type="match status" value="1"/>
</dbReference>
<dbReference type="GeneID" id="8437149"/>
<dbReference type="InParanoid" id="C4JN94"/>
<dbReference type="InterPro" id="IPR039261">
    <property type="entry name" value="FNR_nucleotide-bd"/>
</dbReference>
<comment type="catalytic activity">
    <reaction evidence="13">
        <text>2 oxidized [2Fe-2S]-[protein] + NADPH = 2 reduced [2Fe-2S]-[protein] + NADP(+) + H(+)</text>
        <dbReference type="Rhea" id="RHEA:67716"/>
        <dbReference type="Rhea" id="RHEA-COMP:17327"/>
        <dbReference type="Rhea" id="RHEA-COMP:17328"/>
        <dbReference type="ChEBI" id="CHEBI:15378"/>
        <dbReference type="ChEBI" id="CHEBI:33737"/>
        <dbReference type="ChEBI" id="CHEBI:33738"/>
        <dbReference type="ChEBI" id="CHEBI:57783"/>
        <dbReference type="ChEBI" id="CHEBI:58349"/>
    </reaction>
</comment>
<dbReference type="Pfam" id="PF00175">
    <property type="entry name" value="NAD_binding_1"/>
    <property type="match status" value="1"/>
</dbReference>
<dbReference type="GO" id="GO:0050661">
    <property type="term" value="F:NADP binding"/>
    <property type="evidence" value="ECO:0007669"/>
    <property type="project" value="UniProtKB-UniRule"/>
</dbReference>
<dbReference type="InterPro" id="IPR001094">
    <property type="entry name" value="Flavdoxin-like"/>
</dbReference>
<comment type="subcellular location">
    <subcellularLocation>
        <location evidence="13">Cytoplasm</location>
    </subcellularLocation>
    <subcellularLocation>
        <location evidence="13">Mitochondrion</location>
    </subcellularLocation>
    <subcellularLocation>
        <location evidence="3">Nucleus</location>
    </subcellularLocation>
    <text evidence="13">Relocalizes to mitochondria after H(2)O(2) exposure.</text>
</comment>
<dbReference type="SUPFAM" id="SSF52343">
    <property type="entry name" value="Ferredoxin reductase-like, C-terminal NADP-linked domain"/>
    <property type="match status" value="1"/>
</dbReference>
<keyword evidence="7 13" id="KW-0288">FMN</keyword>
<feature type="binding site" evidence="13">
    <location>
        <begin position="743"/>
        <end position="744"/>
    </location>
    <ligand>
        <name>NADP(+)</name>
        <dbReference type="ChEBI" id="CHEBI:58349"/>
    </ligand>
</feature>
<dbReference type="Gene3D" id="2.40.30.10">
    <property type="entry name" value="Translation factors"/>
    <property type="match status" value="1"/>
</dbReference>
<sequence>MATYGQRYLKKARTLPKLSAIPFEMNFFPKELWSTVDPKYVGLPGANGFGALSRAGQKRGFEDDEEDEVVDAARKRRTVDEGEDEGSDVDRRRDTDDEGGLEEEGEGEEEIVDDDFEDDEEDMGGDYNAEQYFDAGDEGDDYGDGDGGDGDGGVLLFTLKLPYLLYHFALDVRNNTVERWITSLRFYTGFMSTNTIVFAGKPKGPRGQSAEMAYSENGNPRTALVIYASETGNSQEIAEELGRLTERLHFHTYISELDAVKAGSLNEHSFVIFAISTTGQGDLPANGRTFWRSLLLKRLSSTYLHHVNFAIFGLGDSSYPKTDGTFVPWAQNLRKFLLDKFPLEPGQHPIPDDVGLLPKWVLTTWSPSIGEPGQTVNGDGTQLETDSENRKGAPGRYPALQSQDHDTRPIPNSISATLVDNIRATPKSHWQDVRHLILTVPECLKYVPGDVLHITPKNFSDDVDALISLMGWETDADVPLCFAPRDPSSPSSMPPPTPFLQDNPGFTLRELLTNYLDIMAIPRRSFFSQVAHFTTDAMHKERLLEFTNPEYIDEYYDYATRSRRSILEVLYEFDTIKIPWQNACTVFPILRGRQFSIASGGKLKRTADGETRFDLLVAIVKYQTVIKKIREGICTRYLAILQPGSTLKVQLHRGGLNPSAKQLLEPSVLIGPGTGVAPIRSLLWEKAALAEAYRHKYGSNSPLPIGPIILLYGGRNRGADFFFEKDWEELKETLDLTVLSAFSRDQRQKHYVQDVIRQKKDQFFNVLHDLQGTVFICGSSGRMPQAVREALIETFEKPGSNRQEAEKYLMDMEKVGRYRQETW</sequence>
<dbReference type="AlphaFoldDB" id="C4JN94"/>
<dbReference type="InterPro" id="IPR017927">
    <property type="entry name" value="FAD-bd_FR_type"/>
</dbReference>
<reference evidence="18" key="1">
    <citation type="journal article" date="2009" name="Genome Res.">
        <title>Comparative genomic analyses of the human fungal pathogens Coccidioides and their relatives.</title>
        <authorList>
            <person name="Sharpton T.J."/>
            <person name="Stajich J.E."/>
            <person name="Rounsley S.D."/>
            <person name="Gardner M.J."/>
            <person name="Wortman J.R."/>
            <person name="Jordar V.S."/>
            <person name="Maiti R."/>
            <person name="Kodira C.D."/>
            <person name="Neafsey D.E."/>
            <person name="Zeng Q."/>
            <person name="Hung C.-Y."/>
            <person name="McMahan C."/>
            <person name="Muszewska A."/>
            <person name="Grynberg M."/>
            <person name="Mandel M.A."/>
            <person name="Kellner E.M."/>
            <person name="Barker B.M."/>
            <person name="Galgiani J.N."/>
            <person name="Orbach M.J."/>
            <person name="Kirkland T.N."/>
            <person name="Cole G.T."/>
            <person name="Henn M.R."/>
            <person name="Birren B.W."/>
            <person name="Taylor J.W."/>
        </authorList>
    </citation>
    <scope>NUCLEOTIDE SEQUENCE [LARGE SCALE GENOMIC DNA]</scope>
    <source>
        <strain evidence="18">UAMH 1704</strain>
    </source>
</reference>
<dbReference type="VEuPathDB" id="FungiDB:UREG_04300"/>
<evidence type="ECO:0000256" key="1">
    <source>
        <dbReference type="ARBA" id="ARBA00001917"/>
    </source>
</evidence>
<dbReference type="Proteomes" id="UP000002058">
    <property type="component" value="Unassembled WGS sequence"/>
</dbReference>
<proteinExistence type="inferred from homology"/>
<evidence type="ECO:0000256" key="8">
    <source>
        <dbReference type="ARBA" id="ARBA00022827"/>
    </source>
</evidence>
<dbReference type="PANTHER" id="PTHR19384">
    <property type="entry name" value="NITRIC OXIDE SYNTHASE-RELATED"/>
    <property type="match status" value="1"/>
</dbReference>
<dbReference type="eggNOG" id="KOG1159">
    <property type="taxonomic scope" value="Eukaryota"/>
</dbReference>
<feature type="binding site" evidence="13">
    <location>
        <begin position="632"/>
        <end position="635"/>
    </location>
    <ligand>
        <name>FAD</name>
        <dbReference type="ChEBI" id="CHEBI:57692"/>
    </ligand>
</feature>
<dbReference type="GO" id="GO:0010181">
    <property type="term" value="F:FMN binding"/>
    <property type="evidence" value="ECO:0007669"/>
    <property type="project" value="UniProtKB-UniRule"/>
</dbReference>
<evidence type="ECO:0000259" key="15">
    <source>
        <dbReference type="PROSITE" id="PS50902"/>
    </source>
</evidence>
<dbReference type="EMBL" id="CH476616">
    <property type="protein sequence ID" value="EEP79454.1"/>
    <property type="molecule type" value="Genomic_DNA"/>
</dbReference>
<feature type="compositionally biased region" description="Acidic residues" evidence="14">
    <location>
        <begin position="96"/>
        <end position="124"/>
    </location>
</feature>
<comment type="cofactor">
    <cofactor evidence="2 13">
        <name>FAD</name>
        <dbReference type="ChEBI" id="CHEBI:57692"/>
    </cofactor>
</comment>